<dbReference type="EMBL" id="KQ087252">
    <property type="protein sequence ID" value="KLT39649.1"/>
    <property type="molecule type" value="Genomic_DNA"/>
</dbReference>
<dbReference type="AlphaFoldDB" id="A0A0J1AWH6"/>
<evidence type="ECO:0000313" key="1">
    <source>
        <dbReference type="EMBL" id="KLT39649.1"/>
    </source>
</evidence>
<keyword evidence="2" id="KW-1185">Reference proteome</keyword>
<protein>
    <submittedName>
        <fullName evidence="1">Uncharacterized protein</fullName>
    </submittedName>
</protein>
<accession>A0A0J1AWH6</accession>
<gene>
    <name evidence="1" type="ORF">CC85DRAFT_288297</name>
</gene>
<dbReference type="Proteomes" id="UP000053611">
    <property type="component" value="Unassembled WGS sequence"/>
</dbReference>
<organism evidence="1 2">
    <name type="scientific">Cutaneotrichosporon oleaginosum</name>
    <dbReference type="NCBI Taxonomy" id="879819"/>
    <lineage>
        <taxon>Eukaryota</taxon>
        <taxon>Fungi</taxon>
        <taxon>Dikarya</taxon>
        <taxon>Basidiomycota</taxon>
        <taxon>Agaricomycotina</taxon>
        <taxon>Tremellomycetes</taxon>
        <taxon>Trichosporonales</taxon>
        <taxon>Trichosporonaceae</taxon>
        <taxon>Cutaneotrichosporon</taxon>
    </lineage>
</organism>
<dbReference type="GeneID" id="28984811"/>
<evidence type="ECO:0000313" key="2">
    <source>
        <dbReference type="Proteomes" id="UP000053611"/>
    </source>
</evidence>
<sequence>MQLYMWPDKSWCPAGHEQAARPLSAAVGSRSGMLIVESEAPCRAAELLSCRSSELCTCGEKVTQSASIFSCLADQSLEQNSFS</sequence>
<proteinExistence type="predicted"/>
<name>A0A0J1AWH6_9TREE</name>
<reference evidence="1 2" key="1">
    <citation type="submission" date="2015-03" db="EMBL/GenBank/DDBJ databases">
        <title>Genomics and transcriptomics of the oil-accumulating basidiomycete yeast T. oleaginosus allow insights into substrate utilization and the diverse evolutionary trajectories of mating systems in fungi.</title>
        <authorList>
            <consortium name="DOE Joint Genome Institute"/>
            <person name="Kourist R."/>
            <person name="Kracht O."/>
            <person name="Bracharz F."/>
            <person name="Lipzen A."/>
            <person name="Nolan M."/>
            <person name="Ohm R."/>
            <person name="Grigoriev I."/>
            <person name="Sun S."/>
            <person name="Heitman J."/>
            <person name="Bruck T."/>
            <person name="Nowrousian M."/>
        </authorList>
    </citation>
    <scope>NUCLEOTIDE SEQUENCE [LARGE SCALE GENOMIC DNA]</scope>
    <source>
        <strain evidence="1 2">IBC0246</strain>
    </source>
</reference>
<dbReference type="RefSeq" id="XP_018276140.1">
    <property type="nucleotide sequence ID" value="XM_018424208.1"/>
</dbReference>